<dbReference type="PANTHER" id="PTHR43130">
    <property type="entry name" value="ARAC-FAMILY TRANSCRIPTIONAL REGULATOR"/>
    <property type="match status" value="1"/>
</dbReference>
<accession>A0A9P4J306</accession>
<evidence type="ECO:0000259" key="1">
    <source>
        <dbReference type="Pfam" id="PF01965"/>
    </source>
</evidence>
<comment type="caution">
    <text evidence="2">The sequence shown here is derived from an EMBL/GenBank/DDBJ whole genome shotgun (WGS) entry which is preliminary data.</text>
</comment>
<dbReference type="CDD" id="cd03139">
    <property type="entry name" value="GATase1_PfpI_2"/>
    <property type="match status" value="1"/>
</dbReference>
<dbReference type="SUPFAM" id="SSF52317">
    <property type="entry name" value="Class I glutamine amidotransferase-like"/>
    <property type="match status" value="1"/>
</dbReference>
<dbReference type="Proteomes" id="UP000799439">
    <property type="component" value="Unassembled WGS sequence"/>
</dbReference>
<dbReference type="Pfam" id="PF01965">
    <property type="entry name" value="DJ-1_PfpI"/>
    <property type="match status" value="1"/>
</dbReference>
<keyword evidence="3" id="KW-1185">Reference proteome</keyword>
<dbReference type="PANTHER" id="PTHR43130:SF15">
    <property type="entry name" value="THIJ_PFPI FAMILY PROTEIN (AFU_ORTHOLOGUE AFUA_5G14240)"/>
    <property type="match status" value="1"/>
</dbReference>
<protein>
    <submittedName>
        <fullName evidence="2">Class I glutamine amidotransferase-like protein</fullName>
    </submittedName>
</protein>
<dbReference type="EMBL" id="ML996083">
    <property type="protein sequence ID" value="KAF2154522.1"/>
    <property type="molecule type" value="Genomic_DNA"/>
</dbReference>
<proteinExistence type="predicted"/>
<dbReference type="Gene3D" id="3.40.50.880">
    <property type="match status" value="1"/>
</dbReference>
<evidence type="ECO:0000313" key="3">
    <source>
        <dbReference type="Proteomes" id="UP000799439"/>
    </source>
</evidence>
<dbReference type="InterPro" id="IPR002818">
    <property type="entry name" value="DJ-1/PfpI"/>
</dbReference>
<sequence length="252" mass="27920">MPRPRSYGLVLFPQFEVLDVAGPLEALNCLTRINAEGYEGVTQDEIEEIKLSVIACDKNPVNPGPITPEKTSVNFAGQQFYLPTYTFDTAPDLDVVIIPGGLGAIQKDATSESGFKNPAGVIEFLQRQYNTWEEQGAEDKYIFSICTGARLLATAKILDGHHATTNKATWKLVTPAGRKTYWKAKARWVVSGNIWTTSGVSAGTDGMLGFLESLYGRKVVDWIETVMEYNATHEHDDIWAKKHDAHDVKPQE</sequence>
<evidence type="ECO:0000313" key="2">
    <source>
        <dbReference type="EMBL" id="KAF2154522.1"/>
    </source>
</evidence>
<keyword evidence="2" id="KW-0315">Glutamine amidotransferase</keyword>
<dbReference type="InterPro" id="IPR052158">
    <property type="entry name" value="INH-QAR"/>
</dbReference>
<name>A0A9P4J306_9PEZI</name>
<dbReference type="AlphaFoldDB" id="A0A9P4J306"/>
<reference evidence="2" key="1">
    <citation type="journal article" date="2020" name="Stud. Mycol.">
        <title>101 Dothideomycetes genomes: a test case for predicting lifestyles and emergence of pathogens.</title>
        <authorList>
            <person name="Haridas S."/>
            <person name="Albert R."/>
            <person name="Binder M."/>
            <person name="Bloem J."/>
            <person name="Labutti K."/>
            <person name="Salamov A."/>
            <person name="Andreopoulos B."/>
            <person name="Baker S."/>
            <person name="Barry K."/>
            <person name="Bills G."/>
            <person name="Bluhm B."/>
            <person name="Cannon C."/>
            <person name="Castanera R."/>
            <person name="Culley D."/>
            <person name="Daum C."/>
            <person name="Ezra D."/>
            <person name="Gonzalez J."/>
            <person name="Henrissat B."/>
            <person name="Kuo A."/>
            <person name="Liang C."/>
            <person name="Lipzen A."/>
            <person name="Lutzoni F."/>
            <person name="Magnuson J."/>
            <person name="Mondo S."/>
            <person name="Nolan M."/>
            <person name="Ohm R."/>
            <person name="Pangilinan J."/>
            <person name="Park H.-J."/>
            <person name="Ramirez L."/>
            <person name="Alfaro M."/>
            <person name="Sun H."/>
            <person name="Tritt A."/>
            <person name="Yoshinaga Y."/>
            <person name="Zwiers L.-H."/>
            <person name="Turgeon B."/>
            <person name="Goodwin S."/>
            <person name="Spatafora J."/>
            <person name="Crous P."/>
            <person name="Grigoriev I."/>
        </authorList>
    </citation>
    <scope>NUCLEOTIDE SEQUENCE</scope>
    <source>
        <strain evidence="2">CBS 260.36</strain>
    </source>
</reference>
<dbReference type="InterPro" id="IPR029062">
    <property type="entry name" value="Class_I_gatase-like"/>
</dbReference>
<feature type="domain" description="DJ-1/PfpI" evidence="1">
    <location>
        <begin position="10"/>
        <end position="208"/>
    </location>
</feature>
<organism evidence="2 3">
    <name type="scientific">Myriangium duriaei CBS 260.36</name>
    <dbReference type="NCBI Taxonomy" id="1168546"/>
    <lineage>
        <taxon>Eukaryota</taxon>
        <taxon>Fungi</taxon>
        <taxon>Dikarya</taxon>
        <taxon>Ascomycota</taxon>
        <taxon>Pezizomycotina</taxon>
        <taxon>Dothideomycetes</taxon>
        <taxon>Dothideomycetidae</taxon>
        <taxon>Myriangiales</taxon>
        <taxon>Myriangiaceae</taxon>
        <taxon>Myriangium</taxon>
    </lineage>
</organism>
<gene>
    <name evidence="2" type="ORF">K461DRAFT_275638</name>
</gene>
<dbReference type="OrthoDB" id="543156at2759"/>